<evidence type="ECO:0000313" key="3">
    <source>
        <dbReference type="Proteomes" id="UP001141183"/>
    </source>
</evidence>
<name>A0A9X4AZP5_9CLOT</name>
<sequence>MKDDTIKNVKIKIIEAKDALNGRIPQKYKGSLDWGQEVDYILNTEEVKDIIRIEKDEYYSDDILTVTFNYKEVKEVSSYTDEEWERIESLNLAYNSTKCKEIMDTIKFIKETQFKKTIEEEKDIYIKEIDDINFKIQGLEEKIELIKDNYRKNREVKIKATEKNLGEIDCNKVKDVKDMIKNLKLTIKEIRKKKSKIEDKYIIKTDALRLKLYEEGFYIGDKHFVRYKRSSGSARVGKVLFINEKYYKHMIDWSFAGIDINNKKIDIAGIEAYISLPLSSAINKFKLKPENILLVDDVKSTFKDKVYATEYINEKLETSEKEIEIENNIFDGEALLDESIFLDLTYDDKSDLQLRNRFYKGTGVRCKIQKFFLNNNITEVTQLNGVTIAKDIKDIKLITTASSVKYLKFIEGTMEEKLKKWLEIMTEDWYVCKYEKPQHHLHQMVQTHYQLLNSLGINKEEFEEFLKPTIRYIDKLKNNDDVFLKHIKIKCDGEMDEGDNYILSMLKWNKNFIDSAVVKEFRKDSYESYIKNARKGHILVNGNYSIVANNVLEMLYHSIGKLKEVVIDGNKVLRIHGQDKIKLEGYEVISSKFKDGLEILSVRSPQPTMSNVAVYKNINNQDNLYYNFLKKYFYLSKEVIYTNSINVNRMEKMSSEDNDGDSELLTDNKILVEHAKKLQDRFLVNNDMTPKTPELLEYNPNNLATTDIKCSKNKIGEIINLAQVLNTVYWSNVDEKSDKWLEDLFRNICTLNALSCIEIDRCKKVSPVKSSLEIKRIKDLNYIKSYKVDIKNNVIEECNKLTKDEKKEGYRLVKEKPYFLKYCNKFNLGGQSVKIDENEGNVLYTNYNVGMDLLESILTERISSIVTKRTPRISLVEMLCKGSINKKKENRRQIKFITDILDERISNIKQTWATGEDKEAKLNEENDIILETVEDIKKKISPQNIARIIYKCERYLKSKEDIEKAEKLLKKEDITFEDKEKCIKKIADCQEFIAKNEIYRNYRNIVKILLKTNKAMFLSVFETFVNDKVLVRAKEKCDNSITLYDIDYILKNIEYNEKIS</sequence>
<accession>A0A9X4AZP5</accession>
<dbReference type="EMBL" id="JAMRYU010000006">
    <property type="protein sequence ID" value="MDC4240069.1"/>
    <property type="molecule type" value="Genomic_DNA"/>
</dbReference>
<keyword evidence="3" id="KW-1185">Reference proteome</keyword>
<organism evidence="2 3">
    <name type="scientific">Clostridium tertium</name>
    <dbReference type="NCBI Taxonomy" id="1559"/>
    <lineage>
        <taxon>Bacteria</taxon>
        <taxon>Bacillati</taxon>
        <taxon>Bacillota</taxon>
        <taxon>Clostridia</taxon>
        <taxon>Eubacteriales</taxon>
        <taxon>Clostridiaceae</taxon>
        <taxon>Clostridium</taxon>
    </lineage>
</organism>
<proteinExistence type="predicted"/>
<evidence type="ECO:0000256" key="1">
    <source>
        <dbReference type="SAM" id="Coils"/>
    </source>
</evidence>
<feature type="coiled-coil region" evidence="1">
    <location>
        <begin position="129"/>
        <end position="200"/>
    </location>
</feature>
<protein>
    <submittedName>
        <fullName evidence="2">Uncharacterized protein</fullName>
    </submittedName>
</protein>
<keyword evidence="1" id="KW-0175">Coiled coil</keyword>
<comment type="caution">
    <text evidence="2">The sequence shown here is derived from an EMBL/GenBank/DDBJ whole genome shotgun (WGS) entry which is preliminary data.</text>
</comment>
<gene>
    <name evidence="2" type="ORF">NE398_07820</name>
</gene>
<dbReference type="Proteomes" id="UP001141183">
    <property type="component" value="Unassembled WGS sequence"/>
</dbReference>
<dbReference type="RefSeq" id="WP_272470250.1">
    <property type="nucleotide sequence ID" value="NZ_JAMRYU010000006.1"/>
</dbReference>
<dbReference type="AlphaFoldDB" id="A0A9X4AZP5"/>
<reference evidence="2" key="1">
    <citation type="submission" date="2022-05" db="EMBL/GenBank/DDBJ databases">
        <title>Draft genome sequence of Clostridium tertium strain CP3 isolated from Peru.</title>
        <authorList>
            <person name="Hurtado R."/>
            <person name="Lima L."/>
            <person name="Sousa T."/>
            <person name="Jaiswal A.K."/>
            <person name="Tiwari S."/>
            <person name="Maturrano L."/>
            <person name="Brenig B."/>
            <person name="Azevedo V."/>
        </authorList>
    </citation>
    <scope>NUCLEOTIDE SEQUENCE</scope>
    <source>
        <strain evidence="2">CP3</strain>
    </source>
</reference>
<evidence type="ECO:0000313" key="2">
    <source>
        <dbReference type="EMBL" id="MDC4240069.1"/>
    </source>
</evidence>